<evidence type="ECO:0000313" key="4">
    <source>
        <dbReference type="Proteomes" id="UP000263486"/>
    </source>
</evidence>
<sequence>MSYLNIELGDFIDVVDSDAPAPGGGSVAALSSSLGIALSRMMASLVIDKKKYREFDDMVKEEFLTKHRRLLKIRKRVEMLIDEDTKSFNELMGAYKLPKDNDENIAVRKEEIQKATLKATEVPFEIAKTSLEAMELLPFFSEYGNMNAITDLGVGAMLLETGIRGAILNVKINLGSLKDQDKVDRFKRNYERIEEESIILKEAIMDFVNKKIEL</sequence>
<comment type="caution">
    <text evidence="3">The sequence shown here is derived from an EMBL/GenBank/DDBJ whole genome shotgun (WGS) entry which is preliminary data.</text>
</comment>
<dbReference type="RefSeq" id="WP_114643330.1">
    <property type="nucleotide sequence ID" value="NZ_JAACIO010000028.1"/>
</dbReference>
<evidence type="ECO:0000313" key="3">
    <source>
        <dbReference type="EMBL" id="REI39888.1"/>
    </source>
</evidence>
<evidence type="ECO:0000256" key="1">
    <source>
        <dbReference type="SAM" id="Coils"/>
    </source>
</evidence>
<dbReference type="Pfam" id="PF04961">
    <property type="entry name" value="FTCD_C"/>
    <property type="match status" value="1"/>
</dbReference>
<feature type="domain" description="Cyclodeaminase/cyclohydrolase" evidence="2">
    <location>
        <begin position="8"/>
        <end position="190"/>
    </location>
</feature>
<organism evidence="3 4">
    <name type="scientific">Psychrilyobacter piezotolerans</name>
    <dbReference type="NCBI Taxonomy" id="2293438"/>
    <lineage>
        <taxon>Bacteria</taxon>
        <taxon>Fusobacteriati</taxon>
        <taxon>Fusobacteriota</taxon>
        <taxon>Fusobacteriia</taxon>
        <taxon>Fusobacteriales</taxon>
        <taxon>Fusobacteriaceae</taxon>
        <taxon>Psychrilyobacter</taxon>
    </lineage>
</organism>
<reference evidence="3 4" key="1">
    <citation type="submission" date="2018-08" db="EMBL/GenBank/DDBJ databases">
        <title>Draft genome sequence of Psychrilyobacter sp. strain SD5 isolated from Black Sea water.</title>
        <authorList>
            <person name="Yadav S."/>
            <person name="Villanueva L."/>
            <person name="Damste J.S.S."/>
        </authorList>
    </citation>
    <scope>NUCLEOTIDE SEQUENCE [LARGE SCALE GENOMIC DNA]</scope>
    <source>
        <strain evidence="3 4">SD5</strain>
    </source>
</reference>
<dbReference type="InterPro" id="IPR007044">
    <property type="entry name" value="Cyclodeamin/CycHdrlase"/>
</dbReference>
<dbReference type="SUPFAM" id="SSF101262">
    <property type="entry name" value="Methenyltetrahydrofolate cyclohydrolase-like"/>
    <property type="match status" value="1"/>
</dbReference>
<dbReference type="EMBL" id="QUAJ01000029">
    <property type="protein sequence ID" value="REI39888.1"/>
    <property type="molecule type" value="Genomic_DNA"/>
</dbReference>
<dbReference type="Proteomes" id="UP000263486">
    <property type="component" value="Unassembled WGS sequence"/>
</dbReference>
<accession>A0ABX9KEN7</accession>
<keyword evidence="4" id="KW-1185">Reference proteome</keyword>
<evidence type="ECO:0000259" key="2">
    <source>
        <dbReference type="Pfam" id="PF04961"/>
    </source>
</evidence>
<feature type="coiled-coil region" evidence="1">
    <location>
        <begin position="176"/>
        <end position="203"/>
    </location>
</feature>
<dbReference type="Gene3D" id="1.20.120.680">
    <property type="entry name" value="Formiminotetrahydrofolate cyclodeaminase monomer, up-and-down helical bundle"/>
    <property type="match status" value="1"/>
</dbReference>
<gene>
    <name evidence="3" type="ORF">DYH56_13095</name>
</gene>
<name>A0ABX9KEN7_9FUSO</name>
<keyword evidence="1" id="KW-0175">Coiled coil</keyword>
<protein>
    <submittedName>
        <fullName evidence="3">Formimidoyltetrahydrofolate cyclodeaminase</fullName>
    </submittedName>
</protein>
<proteinExistence type="predicted"/>
<dbReference type="InterPro" id="IPR036178">
    <property type="entry name" value="Formintransfe-cycloase-like_sf"/>
</dbReference>